<evidence type="ECO:0000256" key="1">
    <source>
        <dbReference type="ARBA" id="ARBA00004167"/>
    </source>
</evidence>
<evidence type="ECO:0000256" key="7">
    <source>
        <dbReference type="ARBA" id="ARBA00022989"/>
    </source>
</evidence>
<dbReference type="Proteomes" id="UP001054889">
    <property type="component" value="Unassembled WGS sequence"/>
</dbReference>
<evidence type="ECO:0000313" key="12">
    <source>
        <dbReference type="Proteomes" id="UP001054889"/>
    </source>
</evidence>
<keyword evidence="12" id="KW-1185">Reference proteome</keyword>
<comment type="caution">
    <text evidence="11">The sequence shown here is derived from an EMBL/GenBank/DDBJ whole genome shotgun (WGS) entry which is preliminary data.</text>
</comment>
<dbReference type="AlphaFoldDB" id="A0AAV5E8Y2"/>
<keyword evidence="4" id="KW-1070">Brassinosteroid signaling pathway</keyword>
<keyword evidence="8 10" id="KW-0472">Membrane</keyword>
<keyword evidence="9" id="KW-0325">Glycoprotein</keyword>
<keyword evidence="7 10" id="KW-1133">Transmembrane helix</keyword>
<evidence type="ECO:0000256" key="2">
    <source>
        <dbReference type="ARBA" id="ARBA00009592"/>
    </source>
</evidence>
<evidence type="ECO:0000256" key="6">
    <source>
        <dbReference type="ARBA" id="ARBA00022737"/>
    </source>
</evidence>
<protein>
    <submittedName>
        <fullName evidence="11">Uncharacterized protein</fullName>
    </submittedName>
</protein>
<dbReference type="GO" id="GO:0016020">
    <property type="term" value="C:membrane"/>
    <property type="evidence" value="ECO:0007669"/>
    <property type="project" value="UniProtKB-SubCell"/>
</dbReference>
<dbReference type="Pfam" id="PF00560">
    <property type="entry name" value="LRR_1"/>
    <property type="match status" value="3"/>
</dbReference>
<reference evidence="11" key="1">
    <citation type="journal article" date="2018" name="DNA Res.">
        <title>Multiple hybrid de novo genome assembly of finger millet, an orphan allotetraploid crop.</title>
        <authorList>
            <person name="Hatakeyama M."/>
            <person name="Aluri S."/>
            <person name="Balachadran M.T."/>
            <person name="Sivarajan S.R."/>
            <person name="Patrignani A."/>
            <person name="Gruter S."/>
            <person name="Poveda L."/>
            <person name="Shimizu-Inatsugi R."/>
            <person name="Baeten J."/>
            <person name="Francoijs K.J."/>
            <person name="Nataraja K.N."/>
            <person name="Reddy Y.A.N."/>
            <person name="Phadnis S."/>
            <person name="Ravikumar R.L."/>
            <person name="Schlapbach R."/>
            <person name="Sreeman S.M."/>
            <person name="Shimizu K.K."/>
        </authorList>
    </citation>
    <scope>NUCLEOTIDE SEQUENCE</scope>
</reference>
<dbReference type="GO" id="GO:0009742">
    <property type="term" value="P:brassinosteroid mediated signaling pathway"/>
    <property type="evidence" value="ECO:0007669"/>
    <property type="project" value="UniProtKB-KW"/>
</dbReference>
<reference evidence="11" key="2">
    <citation type="submission" date="2021-12" db="EMBL/GenBank/DDBJ databases">
        <title>Resequencing data analysis of finger millet.</title>
        <authorList>
            <person name="Hatakeyama M."/>
            <person name="Aluri S."/>
            <person name="Balachadran M.T."/>
            <person name="Sivarajan S.R."/>
            <person name="Poveda L."/>
            <person name="Shimizu-Inatsugi R."/>
            <person name="Schlapbach R."/>
            <person name="Sreeman S.M."/>
            <person name="Shimizu K.K."/>
        </authorList>
    </citation>
    <scope>NUCLEOTIDE SEQUENCE</scope>
</reference>
<dbReference type="PANTHER" id="PTHR48065:SF69">
    <property type="entry name" value="OS07G0466500 PROTEIN"/>
    <property type="match status" value="1"/>
</dbReference>
<accession>A0AAV5E8Y2</accession>
<evidence type="ECO:0000256" key="5">
    <source>
        <dbReference type="ARBA" id="ARBA00022692"/>
    </source>
</evidence>
<evidence type="ECO:0000256" key="8">
    <source>
        <dbReference type="ARBA" id="ARBA00023136"/>
    </source>
</evidence>
<dbReference type="SUPFAM" id="SSF52058">
    <property type="entry name" value="L domain-like"/>
    <property type="match status" value="1"/>
</dbReference>
<dbReference type="Gene3D" id="3.80.10.10">
    <property type="entry name" value="Ribonuclease Inhibitor"/>
    <property type="match status" value="1"/>
</dbReference>
<evidence type="ECO:0000256" key="10">
    <source>
        <dbReference type="SAM" id="Phobius"/>
    </source>
</evidence>
<evidence type="ECO:0000313" key="11">
    <source>
        <dbReference type="EMBL" id="GJN19027.1"/>
    </source>
</evidence>
<dbReference type="InterPro" id="IPR001611">
    <property type="entry name" value="Leu-rich_rpt"/>
</dbReference>
<keyword evidence="6" id="KW-0677">Repeat</keyword>
<dbReference type="PANTHER" id="PTHR48065">
    <property type="entry name" value="OS10G0469600 PROTEIN"/>
    <property type="match status" value="1"/>
</dbReference>
<evidence type="ECO:0000256" key="9">
    <source>
        <dbReference type="ARBA" id="ARBA00023180"/>
    </source>
</evidence>
<evidence type="ECO:0000256" key="4">
    <source>
        <dbReference type="ARBA" id="ARBA00022626"/>
    </source>
</evidence>
<feature type="transmembrane region" description="Helical" evidence="10">
    <location>
        <begin position="165"/>
        <end position="184"/>
    </location>
</feature>
<gene>
    <name evidence="11" type="primary">gb06258</name>
    <name evidence="11" type="ORF">PR202_gb06258</name>
</gene>
<keyword evidence="3" id="KW-0433">Leucine-rich repeat</keyword>
<organism evidence="11 12">
    <name type="scientific">Eleusine coracana subsp. coracana</name>
    <dbReference type="NCBI Taxonomy" id="191504"/>
    <lineage>
        <taxon>Eukaryota</taxon>
        <taxon>Viridiplantae</taxon>
        <taxon>Streptophyta</taxon>
        <taxon>Embryophyta</taxon>
        <taxon>Tracheophyta</taxon>
        <taxon>Spermatophyta</taxon>
        <taxon>Magnoliopsida</taxon>
        <taxon>Liliopsida</taxon>
        <taxon>Poales</taxon>
        <taxon>Poaceae</taxon>
        <taxon>PACMAD clade</taxon>
        <taxon>Chloridoideae</taxon>
        <taxon>Cynodonteae</taxon>
        <taxon>Eleusininae</taxon>
        <taxon>Eleusine</taxon>
    </lineage>
</organism>
<comment type="subcellular location">
    <subcellularLocation>
        <location evidence="1">Membrane</location>
        <topology evidence="1">Single-pass membrane protein</topology>
    </subcellularLocation>
</comment>
<comment type="similarity">
    <text evidence="2">Belongs to the RLP family.</text>
</comment>
<dbReference type="InterPro" id="IPR032675">
    <property type="entry name" value="LRR_dom_sf"/>
</dbReference>
<sequence>MLQSDKTADPAVFELPVYWSPSLQYHTVNSCPKVLNLGDNKLTGQIPQQIGHLKALTTLNLSFNNLCGEVPRSIGNLTNLQVLELSNNHLTGAIPTALEKLSFLSEFNISNNDLDSHVPTGGQFSTYPDSRFTGNPKMCGPILIHQHCNSVEVDPAPIVPTEASGGHIIFAIAFSVFFGVGVLYDQIVLSRYFG</sequence>
<name>A0AAV5E8Y2_ELECO</name>
<dbReference type="FunFam" id="3.80.10.10:FF:000111">
    <property type="entry name" value="LRR receptor-like serine/threonine-protein kinase ERECTA"/>
    <property type="match status" value="1"/>
</dbReference>
<dbReference type="PRINTS" id="PR00019">
    <property type="entry name" value="LEURICHRPT"/>
</dbReference>
<keyword evidence="5 10" id="KW-0812">Transmembrane</keyword>
<proteinExistence type="inferred from homology"/>
<dbReference type="EMBL" id="BQKI01000074">
    <property type="protein sequence ID" value="GJN19027.1"/>
    <property type="molecule type" value="Genomic_DNA"/>
</dbReference>
<evidence type="ECO:0000256" key="3">
    <source>
        <dbReference type="ARBA" id="ARBA00022614"/>
    </source>
</evidence>